<evidence type="ECO:0000256" key="3">
    <source>
        <dbReference type="ARBA" id="ARBA00023139"/>
    </source>
</evidence>
<accession>G2EGB6</accession>
<evidence type="ECO:0000259" key="6">
    <source>
        <dbReference type="Pfam" id="PF09864"/>
    </source>
</evidence>
<evidence type="ECO:0000256" key="2">
    <source>
        <dbReference type="ARBA" id="ARBA00023136"/>
    </source>
</evidence>
<evidence type="ECO:0000256" key="5">
    <source>
        <dbReference type="SAM" id="SignalP"/>
    </source>
</evidence>
<keyword evidence="1 5" id="KW-0732">Signal</keyword>
<organism evidence="7 8">
    <name type="scientific">Bizionia argentinensis JUB59</name>
    <dbReference type="NCBI Taxonomy" id="1046627"/>
    <lineage>
        <taxon>Bacteria</taxon>
        <taxon>Pseudomonadati</taxon>
        <taxon>Bacteroidota</taxon>
        <taxon>Flavobacteriia</taxon>
        <taxon>Flavobacteriales</taxon>
        <taxon>Flavobacteriaceae</taxon>
        <taxon>Bizionia</taxon>
    </lineage>
</organism>
<dbReference type="AlphaFoldDB" id="G2EGB6"/>
<dbReference type="eggNOG" id="ENOG50307U2">
    <property type="taxonomic scope" value="Bacteria"/>
</dbReference>
<feature type="domain" description="C-type lysozyme inhibitor" evidence="6">
    <location>
        <begin position="127"/>
        <end position="185"/>
    </location>
</feature>
<evidence type="ECO:0000313" key="7">
    <source>
        <dbReference type="EMBL" id="EGV42487.1"/>
    </source>
</evidence>
<evidence type="ECO:0000313" key="8">
    <source>
        <dbReference type="Proteomes" id="UP000003730"/>
    </source>
</evidence>
<keyword evidence="3" id="KW-0564">Palmitate</keyword>
<sequence length="268" mass="30034">MKKIILTITLLTALIFTACKENSKQDEAITTTEEAMQNNDDIVKTVSTDKDGKTLELVFNNTENTTTLNFNGETITLEAQKAASGIWYKNENFELRGKGNNLELKKNGEVVFYHTDDIVTSSLKNKDGKTLDVTFNNTEGTAKVYLNDGEQIDLKAEKVASGIWYKNETYELRGKGNNLELKKDGNVVFEHTDDIVMSSVKDKVGQTLNMTFNNTEGTVKVYLNGGEQIDLEAQRAASGIWYKNETYELRGKGEHLELTKDGETVFKN</sequence>
<dbReference type="SUPFAM" id="SSF141488">
    <property type="entry name" value="YdhA-like"/>
    <property type="match status" value="3"/>
</dbReference>
<gene>
    <name evidence="7" type="ORF">BZARG_2224</name>
</gene>
<feature type="signal peptide" evidence="5">
    <location>
        <begin position="1"/>
        <end position="18"/>
    </location>
</feature>
<keyword evidence="4" id="KW-0449">Lipoprotein</keyword>
<dbReference type="STRING" id="1046627.BZARG_2224"/>
<dbReference type="InterPro" id="IPR036328">
    <property type="entry name" value="MliC_sf"/>
</dbReference>
<keyword evidence="2" id="KW-0472">Membrane</keyword>
<feature type="chain" id="PRO_5003428717" description="C-type lysozyme inhibitor domain-containing protein" evidence="5">
    <location>
        <begin position="19"/>
        <end position="268"/>
    </location>
</feature>
<dbReference type="PATRIC" id="fig|1046627.3.peg.2549"/>
<dbReference type="Pfam" id="PF09864">
    <property type="entry name" value="MliC"/>
    <property type="match status" value="3"/>
</dbReference>
<feature type="domain" description="C-type lysozyme inhibitor" evidence="6">
    <location>
        <begin position="205"/>
        <end position="263"/>
    </location>
</feature>
<dbReference type="Gene3D" id="2.40.128.200">
    <property type="match status" value="3"/>
</dbReference>
<protein>
    <recommendedName>
        <fullName evidence="6">C-type lysozyme inhibitor domain-containing protein</fullName>
    </recommendedName>
</protein>
<evidence type="ECO:0000256" key="4">
    <source>
        <dbReference type="ARBA" id="ARBA00023288"/>
    </source>
</evidence>
<proteinExistence type="predicted"/>
<evidence type="ECO:0000256" key="1">
    <source>
        <dbReference type="ARBA" id="ARBA00022729"/>
    </source>
</evidence>
<keyword evidence="8" id="KW-1185">Reference proteome</keyword>
<dbReference type="RefSeq" id="WP_008638961.1">
    <property type="nucleotide sequence ID" value="NZ_AFXZ01000051.1"/>
</dbReference>
<dbReference type="OrthoDB" id="1273481at2"/>
<reference evidence="7 8" key="1">
    <citation type="journal article" date="2008" name="Int. J. Syst. Evol. Microbiol.">
        <title>Bizionia argentinensis sp. nov., isolated from surface marine water in Antarctica.</title>
        <authorList>
            <person name="Bercovich A."/>
            <person name="Vazquez S.C."/>
            <person name="Yankilevich P."/>
            <person name="Coria S.H."/>
            <person name="Foti M."/>
            <person name="Hernandez E."/>
            <person name="Vidal A."/>
            <person name="Ruberto L."/>
            <person name="Melo C."/>
            <person name="Marenssi S."/>
            <person name="Criscuolo M."/>
            <person name="Memoli M."/>
            <person name="Arguelles M."/>
            <person name="Mac Cormack W.P."/>
        </authorList>
    </citation>
    <scope>NUCLEOTIDE SEQUENCE [LARGE SCALE GENOMIC DNA]</scope>
    <source>
        <strain evidence="7 8">JUB59</strain>
    </source>
</reference>
<comment type="caution">
    <text evidence="7">The sequence shown here is derived from an EMBL/GenBank/DDBJ whole genome shotgun (WGS) entry which is preliminary data.</text>
</comment>
<dbReference type="Proteomes" id="UP000003730">
    <property type="component" value="Unassembled WGS sequence"/>
</dbReference>
<dbReference type="InterPro" id="IPR018660">
    <property type="entry name" value="MliC"/>
</dbReference>
<name>G2EGB6_9FLAO</name>
<dbReference type="PROSITE" id="PS51257">
    <property type="entry name" value="PROKAR_LIPOPROTEIN"/>
    <property type="match status" value="1"/>
</dbReference>
<feature type="domain" description="C-type lysozyme inhibitor" evidence="6">
    <location>
        <begin position="51"/>
        <end position="108"/>
    </location>
</feature>
<dbReference type="EMBL" id="AFXZ01000051">
    <property type="protein sequence ID" value="EGV42487.1"/>
    <property type="molecule type" value="Genomic_DNA"/>
</dbReference>